<dbReference type="EMBL" id="FNHL01000002">
    <property type="protein sequence ID" value="SDM53007.1"/>
    <property type="molecule type" value="Genomic_DNA"/>
</dbReference>
<evidence type="ECO:0000313" key="3">
    <source>
        <dbReference type="Proteomes" id="UP000199451"/>
    </source>
</evidence>
<dbReference type="PANTHER" id="PTHR34599:SF1">
    <property type="entry name" value="PHOSPHATIDIC ACID PHOSPHATASE TYPE 2_HALOPEROXIDASE DOMAIN-CONTAINING PROTEIN"/>
    <property type="match status" value="1"/>
</dbReference>
<keyword evidence="3" id="KW-1185">Reference proteome</keyword>
<dbReference type="Gene3D" id="1.10.606.10">
    <property type="entry name" value="Vanadium-containing Chloroperoxidase, domain 2"/>
    <property type="match status" value="1"/>
</dbReference>
<dbReference type="Proteomes" id="UP000199451">
    <property type="component" value="Unassembled WGS sequence"/>
</dbReference>
<evidence type="ECO:0000256" key="1">
    <source>
        <dbReference type="SAM" id="MobiDB-lite"/>
    </source>
</evidence>
<dbReference type="SUPFAM" id="SSF48317">
    <property type="entry name" value="Acid phosphatase/Vanadium-dependent haloperoxidase"/>
    <property type="match status" value="1"/>
</dbReference>
<name>A0A1G9TZ35_9EURY</name>
<organism evidence="2 3">
    <name type="scientific">Halogranum gelatinilyticum</name>
    <dbReference type="NCBI Taxonomy" id="660521"/>
    <lineage>
        <taxon>Archaea</taxon>
        <taxon>Methanobacteriati</taxon>
        <taxon>Methanobacteriota</taxon>
        <taxon>Stenosarchaea group</taxon>
        <taxon>Halobacteria</taxon>
        <taxon>Halobacteriales</taxon>
        <taxon>Haloferacaceae</taxon>
    </lineage>
</organism>
<gene>
    <name evidence="2" type="ORF">SAMN04487949_1975</name>
</gene>
<dbReference type="OrthoDB" id="304190at2157"/>
<reference evidence="3" key="1">
    <citation type="submission" date="2016-10" db="EMBL/GenBank/DDBJ databases">
        <authorList>
            <person name="Varghese N."/>
            <person name="Submissions S."/>
        </authorList>
    </citation>
    <scope>NUCLEOTIDE SEQUENCE [LARGE SCALE GENOMIC DNA]</scope>
    <source>
        <strain evidence="3">CGMCC 1.10119</strain>
    </source>
</reference>
<accession>A0A1G9TZ35</accession>
<dbReference type="RefSeq" id="WP_211603203.1">
    <property type="nucleotide sequence ID" value="NZ_FNHL01000002.1"/>
</dbReference>
<sequence>MSHSRQPNEHPARPGVGRRAVLRGLGTLSALSALGTGSVAARHVPSTPAAPPSHHRGGRRLVDAYHHRRRAARFHTDHRPPEHRANGDESLDGYLASFTKGLPHDELGMVDAAAYETLLAALDGRGSFDDVPLGGDRKLVNPQAALSFVITGPDPHDVTMPPAPRFDSPESAAEMVELYWQALLRDVPFDAYEGNPVAEAAAANLSGLSGYAGPRDDEGRVTPELLFRGPSDGDRTGPYLSQFFYYPIPRGDVVEQPQLCRVYEPGVDYLTDFETWLDCAAGAAPGHGDVYDPMARYLHSGRDLSTYVHRDYAIQSYLDAALVLLGLGAPANPGIPSTEGQSLFVDFGPHDVLDAVPGVLKAVQGANWAQKWLVHRRLRPEAFGAHVHSQLTDVRESPIHPDLLDSPVLDEIQAAYGSYLLPQAYPEGSPLHPSYPAGHAGIAGACVTVLKAFFDESWLLPNPVAPSADGTALVAVDDALTVGDELDKLASNMSIGRNWAGIHYRSDADAGIRMGEQVAIGFLADRARLYDAAYGFEGFRLTTFDGERIRITADGAVPA</sequence>
<dbReference type="InterPro" id="IPR016119">
    <property type="entry name" value="Br/Cl_peroxidase_C"/>
</dbReference>
<feature type="compositionally biased region" description="Basic and acidic residues" evidence="1">
    <location>
        <begin position="74"/>
        <end position="87"/>
    </location>
</feature>
<dbReference type="InterPro" id="IPR052559">
    <property type="entry name" value="V-haloperoxidase"/>
</dbReference>
<dbReference type="GO" id="GO:0004601">
    <property type="term" value="F:peroxidase activity"/>
    <property type="evidence" value="ECO:0007669"/>
    <property type="project" value="InterPro"/>
</dbReference>
<evidence type="ECO:0000313" key="2">
    <source>
        <dbReference type="EMBL" id="SDM53007.1"/>
    </source>
</evidence>
<protein>
    <recommendedName>
        <fullName evidence="4">PAP2 superfamily protein</fullName>
    </recommendedName>
</protein>
<dbReference type="CDD" id="cd03398">
    <property type="entry name" value="PAP2_haloperoxidase"/>
    <property type="match status" value="1"/>
</dbReference>
<dbReference type="InterPro" id="IPR006311">
    <property type="entry name" value="TAT_signal"/>
</dbReference>
<dbReference type="PROSITE" id="PS51318">
    <property type="entry name" value="TAT"/>
    <property type="match status" value="1"/>
</dbReference>
<evidence type="ECO:0008006" key="4">
    <source>
        <dbReference type="Google" id="ProtNLM"/>
    </source>
</evidence>
<dbReference type="PANTHER" id="PTHR34599">
    <property type="entry name" value="PEROXIDASE-RELATED"/>
    <property type="match status" value="1"/>
</dbReference>
<feature type="region of interest" description="Disordered" evidence="1">
    <location>
        <begin position="71"/>
        <end position="90"/>
    </location>
</feature>
<proteinExistence type="predicted"/>
<dbReference type="InterPro" id="IPR036938">
    <property type="entry name" value="PAP2/HPO_sf"/>
</dbReference>
<dbReference type="AlphaFoldDB" id="A0A1G9TZ35"/>